<dbReference type="EC" id="2.7.1.72" evidence="1"/>
<keyword evidence="1" id="KW-0418">Kinase</keyword>
<protein>
    <submittedName>
        <fullName evidence="1">Streptomycin 6-kinase</fullName>
        <ecNumber evidence="1">2.7.1.72</ecNumber>
    </submittedName>
</protein>
<dbReference type="InterPro" id="IPR011009">
    <property type="entry name" value="Kinase-like_dom_sf"/>
</dbReference>
<keyword evidence="1" id="KW-0808">Transferase</keyword>
<evidence type="ECO:0000313" key="2">
    <source>
        <dbReference type="Proteomes" id="UP000554520"/>
    </source>
</evidence>
<comment type="caution">
    <text evidence="1">The sequence shown here is derived from an EMBL/GenBank/DDBJ whole genome shotgun (WGS) entry which is preliminary data.</text>
</comment>
<accession>A0A839U4J2</accession>
<proteinExistence type="predicted"/>
<sequence length="285" mass="32268">MEMLDAIAETFPPEWKVFSPELVAETATSRIVKVRLEDGEPAIIKHLTPLGVREELGGRRYLDWHDGNGCIRLLAQRGNNLLLEYAGARTLLDHLNEHGDDDATQIFVNVFLRLMQSKLQNRPFPPGLIPLRTHFASLFKRAEADRTRGVNSQFVEAAAVADMLLNNQQNVQPLHSDLHHENVLRGKRGWLVIDPKGLIGDPMFDTANMFYNPLDRDDLRMSERRIATMAQTFSQAFNRDIETILGFGMTHACLSASWHDEDGNFDESKRSLGVAEAIRRVLQTI</sequence>
<dbReference type="EMBL" id="JACHXN010000001">
    <property type="protein sequence ID" value="MBB3143910.1"/>
    <property type="molecule type" value="Genomic_DNA"/>
</dbReference>
<dbReference type="Proteomes" id="UP000554520">
    <property type="component" value="Unassembled WGS sequence"/>
</dbReference>
<dbReference type="AlphaFoldDB" id="A0A839U4J2"/>
<dbReference type="GO" id="GO:0019748">
    <property type="term" value="P:secondary metabolic process"/>
    <property type="evidence" value="ECO:0007669"/>
    <property type="project" value="InterPro"/>
</dbReference>
<dbReference type="GO" id="GO:0050300">
    <property type="term" value="F:aminoglycoside 6-kinase activity"/>
    <property type="evidence" value="ECO:0007669"/>
    <property type="project" value="UniProtKB-EC"/>
</dbReference>
<gene>
    <name evidence="1" type="ORF">FHS21_000293</name>
</gene>
<organism evidence="1 2">
    <name type="scientific">Phyllobacterium trifolii</name>
    <dbReference type="NCBI Taxonomy" id="300193"/>
    <lineage>
        <taxon>Bacteria</taxon>
        <taxon>Pseudomonadati</taxon>
        <taxon>Pseudomonadota</taxon>
        <taxon>Alphaproteobacteria</taxon>
        <taxon>Hyphomicrobiales</taxon>
        <taxon>Phyllobacteriaceae</taxon>
        <taxon>Phyllobacterium</taxon>
    </lineage>
</organism>
<keyword evidence="2" id="KW-1185">Reference proteome</keyword>
<name>A0A839U4J2_9HYPH</name>
<dbReference type="SUPFAM" id="SSF56112">
    <property type="entry name" value="Protein kinase-like (PK-like)"/>
    <property type="match status" value="1"/>
</dbReference>
<reference evidence="1 2" key="1">
    <citation type="submission" date="2020-08" db="EMBL/GenBank/DDBJ databases">
        <title>Genomic Encyclopedia of Type Strains, Phase III (KMG-III): the genomes of soil and plant-associated and newly described type strains.</title>
        <authorList>
            <person name="Whitman W."/>
        </authorList>
    </citation>
    <scope>NUCLEOTIDE SEQUENCE [LARGE SCALE GENOMIC DNA]</scope>
    <source>
        <strain evidence="1 2">CECT 7015</strain>
    </source>
</reference>
<dbReference type="InterPro" id="IPR006748">
    <property type="entry name" value="NH2Glyco/OHUrea_AB-resist_kin"/>
</dbReference>
<dbReference type="Pfam" id="PF04655">
    <property type="entry name" value="APH_6_hur"/>
    <property type="match status" value="1"/>
</dbReference>
<evidence type="ECO:0000313" key="1">
    <source>
        <dbReference type="EMBL" id="MBB3143910.1"/>
    </source>
</evidence>
<dbReference type="Gene3D" id="3.90.1200.10">
    <property type="match status" value="1"/>
</dbReference>